<dbReference type="OrthoDB" id="8070541at2759"/>
<feature type="region of interest" description="Disordered" evidence="1">
    <location>
        <begin position="1"/>
        <end position="26"/>
    </location>
</feature>
<evidence type="ECO:0000259" key="3">
    <source>
        <dbReference type="Pfam" id="PF04626"/>
    </source>
</evidence>
<feature type="compositionally biased region" description="Low complexity" evidence="1">
    <location>
        <begin position="838"/>
        <end position="849"/>
    </location>
</feature>
<dbReference type="Pfam" id="PF04625">
    <property type="entry name" value="DEC-1_N"/>
    <property type="match status" value="1"/>
</dbReference>
<dbReference type="EnsemblMetazoa" id="SCAU005155-RA">
    <property type="protein sequence ID" value="SCAU005155-PA"/>
    <property type="gene ID" value="SCAU005155"/>
</dbReference>
<feature type="region of interest" description="Disordered" evidence="1">
    <location>
        <begin position="683"/>
        <end position="724"/>
    </location>
</feature>
<dbReference type="GO" id="GO:0005576">
    <property type="term" value="C:extracellular region"/>
    <property type="evidence" value="ECO:0007669"/>
    <property type="project" value="InterPro"/>
</dbReference>
<evidence type="ECO:0000256" key="1">
    <source>
        <dbReference type="SAM" id="MobiDB-lite"/>
    </source>
</evidence>
<evidence type="ECO:0000313" key="5">
    <source>
        <dbReference type="Proteomes" id="UP000095300"/>
    </source>
</evidence>
<feature type="compositionally biased region" description="Basic and acidic residues" evidence="1">
    <location>
        <begin position="707"/>
        <end position="716"/>
    </location>
</feature>
<feature type="compositionally biased region" description="Polar residues" evidence="1">
    <location>
        <begin position="421"/>
        <end position="436"/>
    </location>
</feature>
<feature type="region of interest" description="Disordered" evidence="1">
    <location>
        <begin position="265"/>
        <end position="286"/>
    </location>
</feature>
<feature type="region of interest" description="Disordered" evidence="1">
    <location>
        <begin position="421"/>
        <end position="485"/>
    </location>
</feature>
<feature type="compositionally biased region" description="Basic and acidic residues" evidence="1">
    <location>
        <begin position="1387"/>
        <end position="1408"/>
    </location>
</feature>
<feature type="region of interest" description="Disordered" evidence="1">
    <location>
        <begin position="1387"/>
        <end position="1414"/>
    </location>
</feature>
<dbReference type="GO" id="GO:0005213">
    <property type="term" value="F:structural constituent of egg chorion"/>
    <property type="evidence" value="ECO:0007669"/>
    <property type="project" value="InterPro"/>
</dbReference>
<feature type="compositionally biased region" description="Basic and acidic residues" evidence="1">
    <location>
        <begin position="1278"/>
        <end position="1297"/>
    </location>
</feature>
<feature type="region of interest" description="Disordered" evidence="1">
    <location>
        <begin position="528"/>
        <end position="567"/>
    </location>
</feature>
<feature type="region of interest" description="Disordered" evidence="1">
    <location>
        <begin position="139"/>
        <end position="160"/>
    </location>
</feature>
<feature type="compositionally biased region" description="Polar residues" evidence="1">
    <location>
        <begin position="610"/>
        <end position="663"/>
    </location>
</feature>
<dbReference type="GO" id="GO:0007304">
    <property type="term" value="P:chorion-containing eggshell formation"/>
    <property type="evidence" value="ECO:0007669"/>
    <property type="project" value="InterPro"/>
</dbReference>
<feature type="compositionally biased region" description="Low complexity" evidence="1">
    <location>
        <begin position="141"/>
        <end position="150"/>
    </location>
</feature>
<accession>A0A1I8P693</accession>
<dbReference type="STRING" id="35570.A0A1I8P693"/>
<proteinExistence type="predicted"/>
<feature type="region of interest" description="Disordered" evidence="1">
    <location>
        <begin position="822"/>
        <end position="880"/>
    </location>
</feature>
<dbReference type="InterPro" id="IPR006720">
    <property type="entry name" value="DEC-1_C"/>
</dbReference>
<gene>
    <name evidence="4" type="primary">106080386</name>
</gene>
<evidence type="ECO:0000313" key="4">
    <source>
        <dbReference type="EnsemblMetazoa" id="SCAU005155-PA"/>
    </source>
</evidence>
<dbReference type="InterPro" id="IPR006719">
    <property type="entry name" value="DEC-1_N"/>
</dbReference>
<feature type="domain" description="Dec-1 protein C-terminal" evidence="3">
    <location>
        <begin position="674"/>
        <end position="762"/>
    </location>
</feature>
<feature type="compositionally biased region" description="Polar residues" evidence="1">
    <location>
        <begin position="276"/>
        <end position="286"/>
    </location>
</feature>
<protein>
    <submittedName>
        <fullName evidence="4">Uncharacterized protein</fullName>
    </submittedName>
</protein>
<feature type="compositionally biased region" description="Basic and acidic residues" evidence="1">
    <location>
        <begin position="1137"/>
        <end position="1184"/>
    </location>
</feature>
<reference evidence="4" key="1">
    <citation type="submission" date="2020-05" db="UniProtKB">
        <authorList>
            <consortium name="EnsemblMetazoa"/>
        </authorList>
    </citation>
    <scope>IDENTIFICATION</scope>
    <source>
        <strain evidence="4">USDA</strain>
    </source>
</reference>
<evidence type="ECO:0000259" key="2">
    <source>
        <dbReference type="Pfam" id="PF04625"/>
    </source>
</evidence>
<feature type="region of interest" description="Disordered" evidence="1">
    <location>
        <begin position="599"/>
        <end position="663"/>
    </location>
</feature>
<dbReference type="GO" id="GO:0042600">
    <property type="term" value="C:egg chorion"/>
    <property type="evidence" value="ECO:0007669"/>
    <property type="project" value="InterPro"/>
</dbReference>
<feature type="compositionally biased region" description="Polar residues" evidence="1">
    <location>
        <begin position="321"/>
        <end position="347"/>
    </location>
</feature>
<feature type="domain" description="Dec-1 protein C-terminal" evidence="3">
    <location>
        <begin position="777"/>
        <end position="826"/>
    </location>
</feature>
<feature type="compositionally biased region" description="Polar residues" evidence="1">
    <location>
        <begin position="1321"/>
        <end position="1331"/>
    </location>
</feature>
<feature type="region of interest" description="Disordered" evidence="1">
    <location>
        <begin position="1275"/>
        <end position="1357"/>
    </location>
</feature>
<organism evidence="4 5">
    <name type="scientific">Stomoxys calcitrans</name>
    <name type="common">Stable fly</name>
    <name type="synonym">Conops calcitrans</name>
    <dbReference type="NCBI Taxonomy" id="35570"/>
    <lineage>
        <taxon>Eukaryota</taxon>
        <taxon>Metazoa</taxon>
        <taxon>Ecdysozoa</taxon>
        <taxon>Arthropoda</taxon>
        <taxon>Hexapoda</taxon>
        <taxon>Insecta</taxon>
        <taxon>Pterygota</taxon>
        <taxon>Neoptera</taxon>
        <taxon>Endopterygota</taxon>
        <taxon>Diptera</taxon>
        <taxon>Brachycera</taxon>
        <taxon>Muscomorpha</taxon>
        <taxon>Muscoidea</taxon>
        <taxon>Muscidae</taxon>
        <taxon>Stomoxys</taxon>
    </lineage>
</organism>
<dbReference type="VEuPathDB" id="VectorBase:SCAU005155"/>
<feature type="domain" description="DEC-1 protein N-terminal" evidence="2">
    <location>
        <begin position="76"/>
        <end position="304"/>
    </location>
</feature>
<feature type="region of interest" description="Disordered" evidence="1">
    <location>
        <begin position="321"/>
        <end position="353"/>
    </location>
</feature>
<dbReference type="Proteomes" id="UP000095300">
    <property type="component" value="Unassembled WGS sequence"/>
</dbReference>
<feature type="compositionally biased region" description="Low complexity" evidence="1">
    <location>
        <begin position="461"/>
        <end position="485"/>
    </location>
</feature>
<keyword evidence="5" id="KW-1185">Reference proteome</keyword>
<feature type="compositionally biased region" description="Low complexity" evidence="1">
    <location>
        <begin position="599"/>
        <end position="609"/>
    </location>
</feature>
<sequence>MTETEQVESELAPRRSNDQVPGLPFDSSALLDSPLFRSLQQFVPSTFSPASAPSSERSGAGSFMFNPSQYLSWLQNSNPESAASDISEVRVKPDMPFRISPKGASQKMSEMKLRAAMREALTKKTIPILWFRLAEKNARDSSSSPFSTTSDETKSDKPLAVTDEDLKMQMKLASFERQLIEELQQLQEVVKLANALKKAQLEAKGRKAEDHPSLKPLTLSSTPLYKITLADIEKTLKDEYVQKLLQMASNAKKRDQMLRNKSANGKYNSDFLGNPNKRQTPGASSINKDELLQMMAYAYRMAASNGQDMSWLKENNAQNMNDSSKASQMTNPVQQAEPRQQTMSSDEQWLAEKQQMQQQQMSMESNERIPGDVRQYGPYGSSYSHYDSFGGYPGGYGRPSQFGRPPAAHFVHHHHIGRTDTNNMQMPDMMTSNGQQPGALPMPPMQQQEQQRQATGSTGSQDIQEQVSQQQMTQDQQMRQLTQDQQQMQNIPLTGQSQTMTGPMTPTQREWFYGRSSEGTAENINQMNMQPTATNNNPSGISNTQQMREQQQSPGAQSNIASDQQTQQMRQNFNALAEQMANMGNPSTLSNPSIDMSRQILQQQQQQRQMANVPSQTPLQMPEANNPSAATGQTTSLESAAPLQRQSTATQPAGNLDQSPISTMTNGERQMAQTDAAMPIEGEATPQMPENAGMARHKGFDDFFDSLDPRGGDDKKHKNKGKGKGDAPIINYYYNAGGASVRPPAYGYAPAAPAYGYGGGYARPPPPPPAYGGGAYAPAKPKPSSYYGGGAYGSNAYGSGGYYRTATGDAEIEEMLREHQTMPKMILLTRPDDNRIRTTSTSSLDDTSSGNADLKNQTKSNATPTSNPSEPSLQSFTESLTSPALASTSAYAPALPPNSYVNEDLYDENEMSERERSMLDYHPSLLRPFMGLRGIGHLNDPWRLRPFNLYNPIFGGGGTFESLLNRFKRNVSANPTYYASPTLPTPPAVPNKNVLTPAMLERLLRIKMNFEKNYPFLYKTMMGHLTGDKHTSLSITPPEIPEHVSYPNLELAAAEINQLETFLEKMKTEEVEQPQLGKPYEDSFKFLNEKDLHYQSERALTLDNERRYRQSEQEGKVNVYLQPNQRHEEQYPLQSKSNEEQYHQRNHEDNKDRYHPLYQPDREHQKEVNEDRYHQQSKGNGERYQQHYQEDNKYNEDDYHKPSIGNEEHNHQRYQEGNKQRHHPLYQADKEDFYPQYQQETNEDRYDEQSYPENSYGKDSYHQLHQTDAAAPYQTYRESNEDRSEYKHPQSQEKDQENDTPNEEYQPSLKSPPASEELYQSLVNPLNNEQSFWDAFQQEEQPEKYQPVTDAPQHEEVSFWQQFQDSLEEVDSPVRKRESFWSALEAAEERQSKERDRHITDDLDHIFNSDEDQD</sequence>
<feature type="compositionally biased region" description="Polar residues" evidence="1">
    <location>
        <begin position="850"/>
        <end position="878"/>
    </location>
</feature>
<feature type="region of interest" description="Disordered" evidence="1">
    <location>
        <begin position="1108"/>
        <end position="1184"/>
    </location>
</feature>
<dbReference type="Pfam" id="PF04626">
    <property type="entry name" value="DEC-1_C"/>
    <property type="match status" value="2"/>
</dbReference>
<name>A0A1I8P693_STOCA</name>